<dbReference type="RefSeq" id="WP_037929781.1">
    <property type="nucleotide sequence ID" value="NZ_CP054604.1"/>
</dbReference>
<dbReference type="Proteomes" id="UP000809337">
    <property type="component" value="Unassembled WGS sequence"/>
</dbReference>
<evidence type="ECO:0000313" key="5">
    <source>
        <dbReference type="EMBL" id="MBM2355651.1"/>
    </source>
</evidence>
<dbReference type="Pfam" id="PF00378">
    <property type="entry name" value="ECH_1"/>
    <property type="match status" value="1"/>
</dbReference>
<reference evidence="4 6" key="1">
    <citation type="submission" date="2014-01" db="EMBL/GenBank/DDBJ databases">
        <title>Sulfitobacter sp. H3 (MCCC 1A00686) Genome Sequencing.</title>
        <authorList>
            <person name="Lai Q."/>
            <person name="Hong Z."/>
        </authorList>
    </citation>
    <scope>NUCLEOTIDE SEQUENCE [LARGE SCALE GENOMIC DNA]</scope>
    <source>
        <strain evidence="4 6">H3</strain>
    </source>
</reference>
<evidence type="ECO:0000256" key="2">
    <source>
        <dbReference type="ARBA" id="ARBA00023239"/>
    </source>
</evidence>
<reference evidence="5" key="2">
    <citation type="submission" date="2021-01" db="EMBL/GenBank/DDBJ databases">
        <title>Diatom-associated Roseobacters Show Island Model of Population Structure.</title>
        <authorList>
            <person name="Qu L."/>
            <person name="Feng X."/>
            <person name="Chen Y."/>
            <person name="Li L."/>
            <person name="Wang X."/>
            <person name="Hu Z."/>
            <person name="Wang H."/>
            <person name="Luo H."/>
        </authorList>
    </citation>
    <scope>NUCLEOTIDE SEQUENCE</scope>
    <source>
        <strain evidence="5">SM26-45</strain>
    </source>
</reference>
<evidence type="ECO:0000313" key="6">
    <source>
        <dbReference type="Proteomes" id="UP000027746"/>
    </source>
</evidence>
<dbReference type="Gene3D" id="1.10.12.10">
    <property type="entry name" value="Lyase 2-enoyl-coa Hydratase, Chain A, domain 2"/>
    <property type="match status" value="1"/>
</dbReference>
<dbReference type="InterPro" id="IPR014748">
    <property type="entry name" value="Enoyl-CoA_hydra_C"/>
</dbReference>
<dbReference type="GO" id="GO:0016829">
    <property type="term" value="F:lyase activity"/>
    <property type="evidence" value="ECO:0007669"/>
    <property type="project" value="UniProtKB-KW"/>
</dbReference>
<dbReference type="Gene3D" id="3.90.226.10">
    <property type="entry name" value="2-enoyl-CoA Hydratase, Chain A, domain 1"/>
    <property type="match status" value="1"/>
</dbReference>
<dbReference type="PANTHER" id="PTHR11941:SF54">
    <property type="entry name" value="ENOYL-COA HYDRATASE, MITOCHONDRIAL"/>
    <property type="match status" value="1"/>
</dbReference>
<keyword evidence="6" id="KW-1185">Reference proteome</keyword>
<gene>
    <name evidence="5" type="ORF">JQX14_13960</name>
    <name evidence="4" type="ORF">SUH3_06730</name>
</gene>
<dbReference type="GO" id="GO:0006635">
    <property type="term" value="P:fatty acid beta-oxidation"/>
    <property type="evidence" value="ECO:0007669"/>
    <property type="project" value="TreeGrafter"/>
</dbReference>
<comment type="caution">
    <text evidence="4">The sequence shown here is derived from an EMBL/GenBank/DDBJ whole genome shotgun (WGS) entry which is preliminary data.</text>
</comment>
<comment type="similarity">
    <text evidence="1 3">Belongs to the enoyl-CoA hydratase/isomerase family.</text>
</comment>
<protein>
    <submittedName>
        <fullName evidence="4 5">Enoyl-CoA hydratase</fullName>
    </submittedName>
</protein>
<name>A0A073IVH5_9RHOB</name>
<evidence type="ECO:0000256" key="3">
    <source>
        <dbReference type="RuleBase" id="RU003707"/>
    </source>
</evidence>
<dbReference type="InterPro" id="IPR001753">
    <property type="entry name" value="Enoyl-CoA_hydra/iso"/>
</dbReference>
<organism evidence="4 6">
    <name type="scientific">Pseudosulfitobacter pseudonitzschiae</name>
    <dbReference type="NCBI Taxonomy" id="1402135"/>
    <lineage>
        <taxon>Bacteria</taxon>
        <taxon>Pseudomonadati</taxon>
        <taxon>Pseudomonadota</taxon>
        <taxon>Alphaproteobacteria</taxon>
        <taxon>Rhodobacterales</taxon>
        <taxon>Roseobacteraceae</taxon>
        <taxon>Pseudosulfitobacter</taxon>
    </lineage>
</organism>
<dbReference type="EMBL" id="JAFBWN010000009">
    <property type="protein sequence ID" value="MBM2355651.1"/>
    <property type="molecule type" value="Genomic_DNA"/>
</dbReference>
<proteinExistence type="inferred from homology"/>
<dbReference type="CDD" id="cd06558">
    <property type="entry name" value="crotonase-like"/>
    <property type="match status" value="1"/>
</dbReference>
<dbReference type="EMBL" id="JAMD01000014">
    <property type="protein sequence ID" value="KEJ94353.1"/>
    <property type="molecule type" value="Genomic_DNA"/>
</dbReference>
<dbReference type="SUPFAM" id="SSF52096">
    <property type="entry name" value="ClpP/crotonase"/>
    <property type="match status" value="1"/>
</dbReference>
<dbReference type="InterPro" id="IPR029045">
    <property type="entry name" value="ClpP/crotonase-like_dom_sf"/>
</dbReference>
<accession>A0A073IVH5</accession>
<dbReference type="OrthoDB" id="9781757at2"/>
<dbReference type="InterPro" id="IPR018376">
    <property type="entry name" value="Enoyl-CoA_hyd/isom_CS"/>
</dbReference>
<dbReference type="PANTHER" id="PTHR11941">
    <property type="entry name" value="ENOYL-COA HYDRATASE-RELATED"/>
    <property type="match status" value="1"/>
</dbReference>
<sequence>MSEPNVLLDIKDRIATVTLNDPERRNPITGNDMIEALLEKFAKVQADPEVSVMILTGAGSAFCAGGDIKEMNDPDGVFRKEPLAAAQSYVDGVQRLPQALYNLDIPTIAAVNGAAVGAGCDLTMMCDMRIASEKAKFGEVFLNLGIIPGDAGSWFLLRRLGHQRAADLTFSGRMVAADEALEIGMVLEVVPHDTLLERARERAAVIAAKPPRAVRIAKRLMRNAERMDLPDFLNSAAAYQALMHQTEDHHEAVSAFIEKRKPHFTGR</sequence>
<dbReference type="Proteomes" id="UP000027746">
    <property type="component" value="Unassembled WGS sequence"/>
</dbReference>
<dbReference type="PROSITE" id="PS00166">
    <property type="entry name" value="ENOYL_COA_HYDRATASE"/>
    <property type="match status" value="1"/>
</dbReference>
<evidence type="ECO:0000313" key="4">
    <source>
        <dbReference type="EMBL" id="KEJ94353.1"/>
    </source>
</evidence>
<keyword evidence="2" id="KW-0456">Lyase</keyword>
<evidence type="ECO:0000256" key="1">
    <source>
        <dbReference type="ARBA" id="ARBA00005254"/>
    </source>
</evidence>
<dbReference type="GeneID" id="68872392"/>
<dbReference type="AlphaFoldDB" id="A0A073IVH5"/>